<gene>
    <name evidence="7" type="ORF">DDF84_020225</name>
</gene>
<dbReference type="Gene3D" id="2.40.50.100">
    <property type="match status" value="1"/>
</dbReference>
<evidence type="ECO:0000313" key="7">
    <source>
        <dbReference type="EMBL" id="QBP12107.1"/>
    </source>
</evidence>
<keyword evidence="2" id="KW-0813">Transport</keyword>
<dbReference type="Pfam" id="PF25954">
    <property type="entry name" value="Beta-barrel_RND_2"/>
    <property type="match status" value="1"/>
</dbReference>
<dbReference type="PANTHER" id="PTHR30097">
    <property type="entry name" value="CATION EFFLUX SYSTEM PROTEIN CUSB"/>
    <property type="match status" value="1"/>
</dbReference>
<dbReference type="Pfam" id="PF25973">
    <property type="entry name" value="BSH_CzcB"/>
    <property type="match status" value="1"/>
</dbReference>
<dbReference type="AlphaFoldDB" id="A0A482IXF9"/>
<reference evidence="7 8" key="1">
    <citation type="submission" date="2019-03" db="EMBL/GenBank/DDBJ databases">
        <title>Comparative insights into the high quality Complete genome sequence of highly metal resistant Cupriavidus metallidurans strain BS1 isolated from a gold-copper mine.</title>
        <authorList>
            <person name="Mazhar H.S."/>
            <person name="Rensing C."/>
        </authorList>
    </citation>
    <scope>NUCLEOTIDE SEQUENCE [LARGE SCALE GENOMIC DNA]</scope>
    <source>
        <strain evidence="7 8">BS1</strain>
    </source>
</reference>
<dbReference type="GO" id="GO:0016020">
    <property type="term" value="C:membrane"/>
    <property type="evidence" value="ECO:0007669"/>
    <property type="project" value="InterPro"/>
</dbReference>
<dbReference type="GO" id="GO:0022857">
    <property type="term" value="F:transmembrane transporter activity"/>
    <property type="evidence" value="ECO:0007669"/>
    <property type="project" value="InterPro"/>
</dbReference>
<dbReference type="InterPro" id="IPR058792">
    <property type="entry name" value="Beta-barrel_RND_2"/>
</dbReference>
<dbReference type="InterPro" id="IPR006143">
    <property type="entry name" value="RND_pump_MFP"/>
</dbReference>
<dbReference type="EMBL" id="CP037901">
    <property type="protein sequence ID" value="QBP12107.1"/>
    <property type="molecule type" value="Genomic_DNA"/>
</dbReference>
<evidence type="ECO:0000313" key="8">
    <source>
        <dbReference type="Proteomes" id="UP000253772"/>
    </source>
</evidence>
<sequence>MRPQFLLSFAAAAVMMLSLAGCSDDPAPAAEAPKLPPGIVKPEENLKRTLKVAPVAASPFSEMLRVAGRIDFDEQRVSRIGASVTGRVTDLYAVLGQEVKAGQVLARLHSSELGAAQMAFLKAEAQNTLQARNAERARQLFAADVIGRAELQRRESEYAIAAAEARAYRDQLRVLGMSAASIATLAKSGSIESYSPVFSSINGTVVERNVAQGQVVQPADALYTVADLSRVWVVAEVPEQQAAQVAEGQSVDIEVPSLANSNGRITGKLIYVGRTVNPQSRTVLVRTELQNKDGRLKPAMLATMLIAAKPVELLVVPGSAVVREGNDEQVYVEVSDGQYRLTKVKLGPESDGMRVVQSGIKPGDRVVVEGAFHLDNERKQQEQG</sequence>
<evidence type="ECO:0000256" key="3">
    <source>
        <dbReference type="SAM" id="SignalP"/>
    </source>
</evidence>
<dbReference type="GO" id="GO:0030313">
    <property type="term" value="C:cell envelope"/>
    <property type="evidence" value="ECO:0007669"/>
    <property type="project" value="TreeGrafter"/>
</dbReference>
<accession>A0A482IXF9</accession>
<evidence type="ECO:0000259" key="5">
    <source>
        <dbReference type="Pfam" id="PF25973"/>
    </source>
</evidence>
<name>A0A482IXF9_9BURK</name>
<dbReference type="PANTHER" id="PTHR30097:SF4">
    <property type="entry name" value="SLR6042 PROTEIN"/>
    <property type="match status" value="1"/>
</dbReference>
<feature type="domain" description="CzcB-like C-terminal circularly permuted SH3-like" evidence="6">
    <location>
        <begin position="315"/>
        <end position="374"/>
    </location>
</feature>
<dbReference type="InterPro" id="IPR058647">
    <property type="entry name" value="BSH_CzcB-like"/>
</dbReference>
<dbReference type="SUPFAM" id="SSF111369">
    <property type="entry name" value="HlyD-like secretion proteins"/>
    <property type="match status" value="1"/>
</dbReference>
<proteinExistence type="inferred from homology"/>
<dbReference type="GO" id="GO:0060003">
    <property type="term" value="P:copper ion export"/>
    <property type="evidence" value="ECO:0007669"/>
    <property type="project" value="TreeGrafter"/>
</dbReference>
<dbReference type="InterPro" id="IPR051909">
    <property type="entry name" value="MFP_Cation_Efflux"/>
</dbReference>
<feature type="chain" id="PRO_5019759880" evidence="3">
    <location>
        <begin position="21"/>
        <end position="384"/>
    </location>
</feature>
<dbReference type="RefSeq" id="WP_024570681.1">
    <property type="nucleotide sequence ID" value="NZ_CP037901.1"/>
</dbReference>
<evidence type="ECO:0000256" key="2">
    <source>
        <dbReference type="ARBA" id="ARBA00022448"/>
    </source>
</evidence>
<dbReference type="GO" id="GO:0015679">
    <property type="term" value="P:plasma membrane copper ion transport"/>
    <property type="evidence" value="ECO:0007669"/>
    <property type="project" value="TreeGrafter"/>
</dbReference>
<dbReference type="InterPro" id="IPR058649">
    <property type="entry name" value="CzcB_C"/>
</dbReference>
<protein>
    <submittedName>
        <fullName evidence="7">Efflux RND transporter periplasmic adaptor subunit</fullName>
    </submittedName>
</protein>
<evidence type="ECO:0000256" key="1">
    <source>
        <dbReference type="ARBA" id="ARBA00009477"/>
    </source>
</evidence>
<dbReference type="OrthoDB" id="9806939at2"/>
<organism evidence="7 8">
    <name type="scientific">Cupriavidus metallidurans</name>
    <dbReference type="NCBI Taxonomy" id="119219"/>
    <lineage>
        <taxon>Bacteria</taxon>
        <taxon>Pseudomonadati</taxon>
        <taxon>Pseudomonadota</taxon>
        <taxon>Betaproteobacteria</taxon>
        <taxon>Burkholderiales</taxon>
        <taxon>Burkholderiaceae</taxon>
        <taxon>Cupriavidus</taxon>
    </lineage>
</organism>
<comment type="similarity">
    <text evidence="1">Belongs to the membrane fusion protein (MFP) (TC 8.A.1) family.</text>
</comment>
<dbReference type="FunFam" id="2.40.30.170:FF:000010">
    <property type="entry name" value="Efflux RND transporter periplasmic adaptor subunit"/>
    <property type="match status" value="1"/>
</dbReference>
<evidence type="ECO:0000259" key="4">
    <source>
        <dbReference type="Pfam" id="PF25954"/>
    </source>
</evidence>
<feature type="domain" description="CusB-like beta-barrel" evidence="4">
    <location>
        <begin position="230"/>
        <end position="308"/>
    </location>
</feature>
<dbReference type="Pfam" id="PF25975">
    <property type="entry name" value="CzcB_C"/>
    <property type="match status" value="1"/>
</dbReference>
<dbReference type="Proteomes" id="UP000253772">
    <property type="component" value="Chromosome c2"/>
</dbReference>
<dbReference type="NCBIfam" id="TIGR01730">
    <property type="entry name" value="RND_mfp"/>
    <property type="match status" value="1"/>
</dbReference>
<keyword evidence="3" id="KW-0732">Signal</keyword>
<feature type="domain" description="CzcB-like barrel-sandwich hybrid" evidence="5">
    <location>
        <begin position="77"/>
        <end position="227"/>
    </location>
</feature>
<dbReference type="Gene3D" id="2.40.30.170">
    <property type="match status" value="1"/>
</dbReference>
<evidence type="ECO:0000259" key="6">
    <source>
        <dbReference type="Pfam" id="PF25975"/>
    </source>
</evidence>
<dbReference type="Gene3D" id="2.40.420.20">
    <property type="match status" value="1"/>
</dbReference>
<dbReference type="PROSITE" id="PS51257">
    <property type="entry name" value="PROKAR_LIPOPROTEIN"/>
    <property type="match status" value="1"/>
</dbReference>
<feature type="signal peptide" evidence="3">
    <location>
        <begin position="1"/>
        <end position="20"/>
    </location>
</feature>